<dbReference type="AlphaFoldDB" id="A0A0N0Z937"/>
<name>A0A0N0Z937_9GAMM</name>
<dbReference type="EC" id="2.1.1.-" evidence="5"/>
<dbReference type="Gene3D" id="3.40.50.150">
    <property type="entry name" value="Vaccinia Virus protein VP39"/>
    <property type="match status" value="1"/>
</dbReference>
<organism evidence="5 6">
    <name type="scientific">Moellerella wisconsensis ATCC 35017</name>
    <dbReference type="NCBI Taxonomy" id="1354267"/>
    <lineage>
        <taxon>Bacteria</taxon>
        <taxon>Pseudomonadati</taxon>
        <taxon>Pseudomonadota</taxon>
        <taxon>Gammaproteobacteria</taxon>
        <taxon>Enterobacterales</taxon>
        <taxon>Morganellaceae</taxon>
        <taxon>Moellerella</taxon>
    </lineage>
</organism>
<evidence type="ECO:0000256" key="1">
    <source>
        <dbReference type="ARBA" id="ARBA00022603"/>
    </source>
</evidence>
<keyword evidence="1 5" id="KW-0489">Methyltransferase</keyword>
<accession>A0A0N0Z937</accession>
<proteinExistence type="predicted"/>
<sequence length="188" mass="21555">MDLLSYSPFSSYFLYMKKFITQPKSMGTIMPSSRWLCDAMLKPINWQQDLNIAEIGAGDGVLTKQILECMGEHSLLDAYEIDENFVSILNKVSDSRMSVKHTSAEYLADNYDIILSGIPFRSLSKRCGLKILKQVNQRVASSAGRFILFQYTKGCENMLSRYFSFSKVRVYRNVPPAWVYICQPKDKI</sequence>
<keyword evidence="2 5" id="KW-0808">Transferase</keyword>
<evidence type="ECO:0000313" key="6">
    <source>
        <dbReference type="Proteomes" id="UP000053226"/>
    </source>
</evidence>
<dbReference type="OrthoDB" id="9805585at2"/>
<reference evidence="5 6" key="1">
    <citation type="submission" date="2015-07" db="EMBL/GenBank/DDBJ databases">
        <title>ATOL: Assembling a taxonomically balanced genome-scale reconstruction of the evolutionary history of the Enterobacteriaceae.</title>
        <authorList>
            <person name="Plunkett G.III."/>
            <person name="Neeno-Eckwall E.C."/>
            <person name="Glasner J.D."/>
            <person name="Perna N.T."/>
        </authorList>
    </citation>
    <scope>NUCLEOTIDE SEQUENCE [LARGE SCALE GENOMIC DNA]</scope>
    <source>
        <strain evidence="5 6">ATCC 35017</strain>
    </source>
</reference>
<dbReference type="Proteomes" id="UP000053226">
    <property type="component" value="Unassembled WGS sequence"/>
</dbReference>
<keyword evidence="3" id="KW-0949">S-adenosyl-L-methionine</keyword>
<dbReference type="InterPro" id="IPR001737">
    <property type="entry name" value="KsgA/Erm"/>
</dbReference>
<dbReference type="EMBL" id="LGAA01000022">
    <property type="protein sequence ID" value="KPD02235.1"/>
    <property type="molecule type" value="Genomic_DNA"/>
</dbReference>
<evidence type="ECO:0000256" key="4">
    <source>
        <dbReference type="ARBA" id="ARBA00022884"/>
    </source>
</evidence>
<comment type="caution">
    <text evidence="5">The sequence shown here is derived from an EMBL/GenBank/DDBJ whole genome shotgun (WGS) entry which is preliminary data.</text>
</comment>
<evidence type="ECO:0000313" key="5">
    <source>
        <dbReference type="EMBL" id="KPD02235.1"/>
    </source>
</evidence>
<gene>
    <name evidence="5" type="ORF">M992_2230</name>
</gene>
<keyword evidence="4" id="KW-0694">RNA-binding</keyword>
<evidence type="ECO:0000256" key="2">
    <source>
        <dbReference type="ARBA" id="ARBA00022679"/>
    </source>
</evidence>
<evidence type="ECO:0000256" key="3">
    <source>
        <dbReference type="ARBA" id="ARBA00022691"/>
    </source>
</evidence>
<dbReference type="GO" id="GO:0008168">
    <property type="term" value="F:methyltransferase activity"/>
    <property type="evidence" value="ECO:0007669"/>
    <property type="project" value="UniProtKB-KW"/>
</dbReference>
<dbReference type="Pfam" id="PF00398">
    <property type="entry name" value="RrnaAD"/>
    <property type="match status" value="1"/>
</dbReference>
<keyword evidence="6" id="KW-1185">Reference proteome</keyword>
<dbReference type="SUPFAM" id="SSF53335">
    <property type="entry name" value="S-adenosyl-L-methionine-dependent methyltransferases"/>
    <property type="match status" value="1"/>
</dbReference>
<dbReference type="GO" id="GO:0032259">
    <property type="term" value="P:methylation"/>
    <property type="evidence" value="ECO:0007669"/>
    <property type="project" value="UniProtKB-KW"/>
</dbReference>
<protein>
    <submittedName>
        <fullName evidence="5">Methyltransferase</fullName>
        <ecNumber evidence="5">2.1.1.-</ecNumber>
    </submittedName>
</protein>
<dbReference type="InterPro" id="IPR029063">
    <property type="entry name" value="SAM-dependent_MTases_sf"/>
</dbReference>
<dbReference type="GO" id="GO:0003723">
    <property type="term" value="F:RNA binding"/>
    <property type="evidence" value="ECO:0007669"/>
    <property type="project" value="UniProtKB-KW"/>
</dbReference>
<dbReference type="RefSeq" id="WP_053908665.1">
    <property type="nucleotide sequence ID" value="NZ_CAWMUS010000022.1"/>
</dbReference>